<dbReference type="RefSeq" id="WP_072913518.1">
    <property type="nucleotide sequence ID" value="NZ_FRAR01000013.1"/>
</dbReference>
<dbReference type="PANTHER" id="PTHR44846">
    <property type="entry name" value="MANNOSYL-D-GLYCERATE TRANSPORT/METABOLISM SYSTEM REPRESSOR MNGR-RELATED"/>
    <property type="match status" value="1"/>
</dbReference>
<dbReference type="SMART" id="SM00420">
    <property type="entry name" value="HTH_DEOR"/>
    <property type="match status" value="1"/>
</dbReference>
<dbReference type="SMART" id="SM00866">
    <property type="entry name" value="UTRA"/>
    <property type="match status" value="1"/>
</dbReference>
<evidence type="ECO:0000256" key="3">
    <source>
        <dbReference type="ARBA" id="ARBA00023163"/>
    </source>
</evidence>
<dbReference type="SMART" id="SM00345">
    <property type="entry name" value="HTH_GNTR"/>
    <property type="match status" value="1"/>
</dbReference>
<dbReference type="PROSITE" id="PS50949">
    <property type="entry name" value="HTH_GNTR"/>
    <property type="match status" value="1"/>
</dbReference>
<dbReference type="InterPro" id="IPR028978">
    <property type="entry name" value="Chorismate_lyase_/UTRA_dom_sf"/>
</dbReference>
<keyword evidence="6" id="KW-1185">Reference proteome</keyword>
<dbReference type="InterPro" id="IPR001034">
    <property type="entry name" value="DeoR_HTH"/>
</dbReference>
<dbReference type="InterPro" id="IPR036390">
    <property type="entry name" value="WH_DNA-bd_sf"/>
</dbReference>
<dbReference type="PANTHER" id="PTHR44846:SF1">
    <property type="entry name" value="MANNOSYL-D-GLYCERATE TRANSPORT_METABOLISM SYSTEM REPRESSOR MNGR-RELATED"/>
    <property type="match status" value="1"/>
</dbReference>
<keyword evidence="1" id="KW-0805">Transcription regulation</keyword>
<dbReference type="InterPro" id="IPR036388">
    <property type="entry name" value="WH-like_DNA-bd_sf"/>
</dbReference>
<evidence type="ECO:0000313" key="5">
    <source>
        <dbReference type="EMBL" id="SHK44502.1"/>
    </source>
</evidence>
<dbReference type="Gene3D" id="3.40.1410.10">
    <property type="entry name" value="Chorismate lyase-like"/>
    <property type="match status" value="1"/>
</dbReference>
<keyword evidence="2" id="KW-0238">DNA-binding</keyword>
<sequence length="239" mass="27357">MGIDHKSPIPLHAQLSELLKEEIFKGLHIEKIPSERELMERFSVSRSTVRNAINTLVQDGVLEKIHGRGTFISFQPVEEWLGNLSTYNDIIREMCLKPGIKLLRQGIDTSKENALPLGANEVYVIERLRYADDIPVAIEKQYYPLEIGQKLGQFDLNNAPIYDILETSLGITLAEAENVITARVPTCDEARLLEIEPFTSVLETKKIIYDLESNPVEYERSIYRSDMYSFRIKLSRSRS</sequence>
<dbReference type="AlphaFoldDB" id="A0A1M6SIA2"/>
<dbReference type="InterPro" id="IPR000524">
    <property type="entry name" value="Tscrpt_reg_HTH_GntR"/>
</dbReference>
<organism evidence="5 6">
    <name type="scientific">Desulforamulus aeronauticus DSM 10349</name>
    <dbReference type="NCBI Taxonomy" id="1121421"/>
    <lineage>
        <taxon>Bacteria</taxon>
        <taxon>Bacillati</taxon>
        <taxon>Bacillota</taxon>
        <taxon>Clostridia</taxon>
        <taxon>Eubacteriales</taxon>
        <taxon>Peptococcaceae</taxon>
        <taxon>Desulforamulus</taxon>
    </lineage>
</organism>
<evidence type="ECO:0000259" key="4">
    <source>
        <dbReference type="PROSITE" id="PS50949"/>
    </source>
</evidence>
<protein>
    <submittedName>
        <fullName evidence="5">Transcriptional regulator, GntR family</fullName>
    </submittedName>
</protein>
<dbReference type="InterPro" id="IPR050679">
    <property type="entry name" value="Bact_HTH_transcr_reg"/>
</dbReference>
<evidence type="ECO:0000256" key="2">
    <source>
        <dbReference type="ARBA" id="ARBA00023125"/>
    </source>
</evidence>
<dbReference type="STRING" id="1121421.SAMN02745123_01903"/>
<evidence type="ECO:0000313" key="6">
    <source>
        <dbReference type="Proteomes" id="UP000183997"/>
    </source>
</evidence>
<dbReference type="SUPFAM" id="SSF46785">
    <property type="entry name" value="Winged helix' DNA-binding domain"/>
    <property type="match status" value="1"/>
</dbReference>
<dbReference type="Proteomes" id="UP000183997">
    <property type="component" value="Unassembled WGS sequence"/>
</dbReference>
<dbReference type="PRINTS" id="PR00035">
    <property type="entry name" value="HTHGNTR"/>
</dbReference>
<dbReference type="GO" id="GO:0003677">
    <property type="term" value="F:DNA binding"/>
    <property type="evidence" value="ECO:0007669"/>
    <property type="project" value="UniProtKB-KW"/>
</dbReference>
<proteinExistence type="predicted"/>
<dbReference type="EMBL" id="FRAR01000013">
    <property type="protein sequence ID" value="SHK44502.1"/>
    <property type="molecule type" value="Genomic_DNA"/>
</dbReference>
<dbReference type="CDD" id="cd07377">
    <property type="entry name" value="WHTH_GntR"/>
    <property type="match status" value="1"/>
</dbReference>
<keyword evidence="3" id="KW-0804">Transcription</keyword>
<name>A0A1M6SIA2_9FIRM</name>
<dbReference type="SUPFAM" id="SSF64288">
    <property type="entry name" value="Chorismate lyase-like"/>
    <property type="match status" value="1"/>
</dbReference>
<reference evidence="6" key="1">
    <citation type="submission" date="2016-11" db="EMBL/GenBank/DDBJ databases">
        <authorList>
            <person name="Varghese N."/>
            <person name="Submissions S."/>
        </authorList>
    </citation>
    <scope>NUCLEOTIDE SEQUENCE [LARGE SCALE GENOMIC DNA]</scope>
    <source>
        <strain evidence="6">DSM 10349</strain>
    </source>
</reference>
<dbReference type="OrthoDB" id="457376at2"/>
<dbReference type="GO" id="GO:0045892">
    <property type="term" value="P:negative regulation of DNA-templated transcription"/>
    <property type="evidence" value="ECO:0007669"/>
    <property type="project" value="TreeGrafter"/>
</dbReference>
<dbReference type="GO" id="GO:0003700">
    <property type="term" value="F:DNA-binding transcription factor activity"/>
    <property type="evidence" value="ECO:0007669"/>
    <property type="project" value="InterPro"/>
</dbReference>
<feature type="domain" description="HTH gntR-type" evidence="4">
    <location>
        <begin position="9"/>
        <end position="75"/>
    </location>
</feature>
<dbReference type="Gene3D" id="1.10.10.10">
    <property type="entry name" value="Winged helix-like DNA-binding domain superfamily/Winged helix DNA-binding domain"/>
    <property type="match status" value="1"/>
</dbReference>
<dbReference type="Pfam" id="PF00392">
    <property type="entry name" value="GntR"/>
    <property type="match status" value="1"/>
</dbReference>
<dbReference type="InterPro" id="IPR011663">
    <property type="entry name" value="UTRA"/>
</dbReference>
<accession>A0A1M6SIA2</accession>
<dbReference type="Pfam" id="PF07702">
    <property type="entry name" value="UTRA"/>
    <property type="match status" value="1"/>
</dbReference>
<gene>
    <name evidence="5" type="ORF">SAMN02745123_01903</name>
</gene>
<evidence type="ECO:0000256" key="1">
    <source>
        <dbReference type="ARBA" id="ARBA00023015"/>
    </source>
</evidence>